<organism evidence="9 10">
    <name type="scientific">Galdieria yellowstonensis</name>
    <dbReference type="NCBI Taxonomy" id="3028027"/>
    <lineage>
        <taxon>Eukaryota</taxon>
        <taxon>Rhodophyta</taxon>
        <taxon>Bangiophyceae</taxon>
        <taxon>Galdieriales</taxon>
        <taxon>Galdieriaceae</taxon>
        <taxon>Galdieria</taxon>
    </lineage>
</organism>
<evidence type="ECO:0000256" key="3">
    <source>
        <dbReference type="PIRSR" id="PIRSR601310-1"/>
    </source>
</evidence>
<feature type="short sequence motif" description="Histidine triad motif" evidence="4 7">
    <location>
        <begin position="138"/>
        <end position="142"/>
    </location>
</feature>
<dbReference type="Proteomes" id="UP001300502">
    <property type="component" value="Unassembled WGS sequence"/>
</dbReference>
<evidence type="ECO:0000256" key="5">
    <source>
        <dbReference type="PIRSR" id="PIRSR639383-2"/>
    </source>
</evidence>
<dbReference type="InterPro" id="IPR019808">
    <property type="entry name" value="Histidine_triad_CS"/>
</dbReference>
<keyword evidence="1" id="KW-0547">Nucleotide-binding</keyword>
<keyword evidence="10" id="KW-1185">Reference proteome</keyword>
<dbReference type="Pfam" id="PF01230">
    <property type="entry name" value="HIT"/>
    <property type="match status" value="1"/>
</dbReference>
<feature type="domain" description="HIT" evidence="8">
    <location>
        <begin position="45"/>
        <end position="153"/>
    </location>
</feature>
<feature type="site" description="Important for induction of apoptosis" evidence="6">
    <location>
        <position position="158"/>
    </location>
</feature>
<dbReference type="InterPro" id="IPR051884">
    <property type="entry name" value="Bis(5'-adenosyl)-TPase_reg"/>
</dbReference>
<keyword evidence="2" id="KW-0378">Hydrolase</keyword>
<dbReference type="GO" id="GO:0016787">
    <property type="term" value="F:hydrolase activity"/>
    <property type="evidence" value="ECO:0007669"/>
    <property type="project" value="UniProtKB-KW"/>
</dbReference>
<evidence type="ECO:0000259" key="8">
    <source>
        <dbReference type="PROSITE" id="PS51084"/>
    </source>
</evidence>
<dbReference type="InterPro" id="IPR011146">
    <property type="entry name" value="HIT-like"/>
</dbReference>
<dbReference type="PROSITE" id="PS00892">
    <property type="entry name" value="HIT_1"/>
    <property type="match status" value="1"/>
</dbReference>
<evidence type="ECO:0000256" key="1">
    <source>
        <dbReference type="ARBA" id="ARBA00022741"/>
    </source>
</evidence>
<feature type="binding site" evidence="5">
    <location>
        <position position="71"/>
    </location>
    <ligand>
        <name>substrate</name>
    </ligand>
</feature>
<evidence type="ECO:0000313" key="10">
    <source>
        <dbReference type="Proteomes" id="UP001300502"/>
    </source>
</evidence>
<dbReference type="InterPro" id="IPR001310">
    <property type="entry name" value="Histidine_triad_HIT"/>
</dbReference>
<sequence length="196" mass="22779">MILRHFVGVGGGKTNFKWFASVCRLRRFQPCMSAMEYSTESLSGMFHFGPYLLKKSVEVFYVSKLSYGIVNLKPIVPGHVLVIPKRVVKRFQELSPEEVGDLWQSAQHIGVKLEQYYQAQAMTFCIQDGEAAGQTVPHVHVHVIPRRPGDFKRNDQVYEMLESNSVQKWEIDNEGRRNRTEEEMEEEAKRLRTLWM</sequence>
<feature type="binding site" evidence="5">
    <location>
        <begin position="133"/>
        <end position="136"/>
    </location>
    <ligand>
        <name>substrate</name>
    </ligand>
</feature>
<dbReference type="EMBL" id="JANCYU010000001">
    <property type="protein sequence ID" value="KAK4522201.1"/>
    <property type="molecule type" value="Genomic_DNA"/>
</dbReference>
<feature type="active site" description="Tele-AMP-histidine intermediate" evidence="3">
    <location>
        <position position="140"/>
    </location>
</feature>
<name>A0AAV9I6Q2_9RHOD</name>
<evidence type="ECO:0000313" key="9">
    <source>
        <dbReference type="EMBL" id="KAK4522201.1"/>
    </source>
</evidence>
<evidence type="ECO:0000256" key="2">
    <source>
        <dbReference type="ARBA" id="ARBA00022801"/>
    </source>
</evidence>
<dbReference type="InterPro" id="IPR036265">
    <property type="entry name" value="HIT-like_sf"/>
</dbReference>
<comment type="caution">
    <text evidence="9">The sequence shown here is derived from an EMBL/GenBank/DDBJ whole genome shotgun (WGS) entry which is preliminary data.</text>
</comment>
<feature type="binding site" evidence="5">
    <location>
        <position position="127"/>
    </location>
    <ligand>
        <name>substrate</name>
    </ligand>
</feature>
<dbReference type="PANTHER" id="PTHR46243:SF1">
    <property type="entry name" value="BIS(5'-ADENOSYL)-TRIPHOSPHATASE"/>
    <property type="match status" value="1"/>
</dbReference>
<gene>
    <name evidence="9" type="ORF">GAYE_FCTG49G0080</name>
</gene>
<protein>
    <recommendedName>
        <fullName evidence="8">HIT domain-containing protein</fullName>
    </recommendedName>
</protein>
<feature type="binding site" evidence="5">
    <location>
        <position position="142"/>
    </location>
    <ligand>
        <name>substrate</name>
    </ligand>
</feature>
<reference evidence="9 10" key="1">
    <citation type="submission" date="2022-07" db="EMBL/GenBank/DDBJ databases">
        <title>Genome-wide signatures of adaptation to extreme environments.</title>
        <authorList>
            <person name="Cho C.H."/>
            <person name="Yoon H.S."/>
        </authorList>
    </citation>
    <scope>NUCLEOTIDE SEQUENCE [LARGE SCALE GENOMIC DNA]</scope>
    <source>
        <strain evidence="9 10">108.79 E11</strain>
    </source>
</reference>
<dbReference type="SUPFAM" id="SSF54197">
    <property type="entry name" value="HIT-like"/>
    <property type="match status" value="1"/>
</dbReference>
<dbReference type="GO" id="GO:0000166">
    <property type="term" value="F:nucleotide binding"/>
    <property type="evidence" value="ECO:0007669"/>
    <property type="project" value="UniProtKB-KW"/>
</dbReference>
<evidence type="ECO:0000256" key="6">
    <source>
        <dbReference type="PIRSR" id="PIRSR639383-3"/>
    </source>
</evidence>
<dbReference type="PRINTS" id="PR00332">
    <property type="entry name" value="HISTRIAD"/>
</dbReference>
<evidence type="ECO:0000256" key="4">
    <source>
        <dbReference type="PIRSR" id="PIRSR601310-3"/>
    </source>
</evidence>
<dbReference type="Gene3D" id="3.30.428.10">
    <property type="entry name" value="HIT-like"/>
    <property type="match status" value="1"/>
</dbReference>
<dbReference type="CDD" id="cd01275">
    <property type="entry name" value="FHIT"/>
    <property type="match status" value="1"/>
</dbReference>
<proteinExistence type="predicted"/>
<dbReference type="AlphaFoldDB" id="A0AAV9I6Q2"/>
<dbReference type="FunFam" id="3.30.428.10:FF:000011">
    <property type="entry name" value="Fragile histidine triad"/>
    <property type="match status" value="1"/>
</dbReference>
<accession>A0AAV9I6Q2</accession>
<dbReference type="InterPro" id="IPR039383">
    <property type="entry name" value="FHIT"/>
</dbReference>
<dbReference type="PANTHER" id="PTHR46243">
    <property type="entry name" value="BIS(5'-ADENOSYL)-TRIPHOSPHATASE"/>
    <property type="match status" value="1"/>
</dbReference>
<evidence type="ECO:0000256" key="7">
    <source>
        <dbReference type="PROSITE-ProRule" id="PRU00464"/>
    </source>
</evidence>
<dbReference type="PROSITE" id="PS51084">
    <property type="entry name" value="HIT_2"/>
    <property type="match status" value="1"/>
</dbReference>